<dbReference type="Pfam" id="PF10491">
    <property type="entry name" value="Nrf1_DNA-bind"/>
    <property type="match status" value="1"/>
</dbReference>
<dbReference type="RefSeq" id="XP_034237853.1">
    <property type="nucleotide sequence ID" value="XM_034381962.1"/>
</dbReference>
<dbReference type="InterPro" id="IPR019525">
    <property type="entry name" value="Nrf1_NLS/DNA-bd_dimer"/>
</dbReference>
<dbReference type="InterPro" id="IPR039142">
    <property type="entry name" value="NRF1/Ewg"/>
</dbReference>
<sequence>MEIQYKSMVTVMETQQDSMGVGSHIDSDDDDDCPSSPGSPSFDDGALMAAAMGHDVTAQLAAAGWQNIHGTVGMAAAAAIVSSKKKKRPHSFETNPSIRKRQQNRLLRKLKQTIDEFATRVGQQAVVLVATPGKPNPSFKCFGAKPLEDVMKTLKASILDELEHALQRQAPPPSRDDPSLYELPPLVIDGIPTPVEKMTQAQLRAFIPLMLKYSTGRGKPGWGRESTKPLWWPKEIPWANVRMDARSEDEKQKCRNEQVSWTHALRQIVINCYKFHGREDLLPAFQEDDEHSHLNGMADETSDSTHNEQLVQHVASVGVLKYHQAGKGVSALSPAGYGTATVLQTINNPDGSVSLIQVDPNNPIITLPDGTTAQVQGVASALTDVTSDGVVDINNVTEATLINHDGQLILTGEDGHEYAVKLCSVNEKLWQQGSTLEKSLVSTSSQRAQSSAQSALRSQAQDSDISHSAYPVSVSSMISVPVSASMYQTMVQNDCTMQVVTVPKVEAGSSSGEVETISIPSSMVGTPIMMSGNEPQVLQVFSLKDGTVLKTITSVADIKSEDSGEVLGPS</sequence>
<comment type="similarity">
    <text evidence="2">Belongs to the NRF1/Ewg family.</text>
</comment>
<evidence type="ECO:0000256" key="7">
    <source>
        <dbReference type="SAM" id="MobiDB-lite"/>
    </source>
</evidence>
<dbReference type="PANTHER" id="PTHR20338">
    <property type="entry name" value="NUCLEAR RESPIRATORY FACTOR 1"/>
    <property type="match status" value="1"/>
</dbReference>
<evidence type="ECO:0000313" key="10">
    <source>
        <dbReference type="RefSeq" id="XP_034237853.1"/>
    </source>
</evidence>
<gene>
    <name evidence="10" type="primary">LOC117643201</name>
</gene>
<dbReference type="CTD" id="30975"/>
<dbReference type="GO" id="GO:0003700">
    <property type="term" value="F:DNA-binding transcription factor activity"/>
    <property type="evidence" value="ECO:0007669"/>
    <property type="project" value="InterPro"/>
</dbReference>
<feature type="domain" description="Nuclear respiratory factor 1 NLS/DNA-binding dimerisation" evidence="8">
    <location>
        <begin position="70"/>
        <end position="285"/>
    </location>
</feature>
<evidence type="ECO:0000256" key="3">
    <source>
        <dbReference type="ARBA" id="ARBA00023015"/>
    </source>
</evidence>
<protein>
    <submittedName>
        <fullName evidence="10">DNA-binding protein P3A2 isoform X5</fullName>
    </submittedName>
</protein>
<feature type="compositionally biased region" description="Low complexity" evidence="7">
    <location>
        <begin position="34"/>
        <end position="44"/>
    </location>
</feature>
<dbReference type="GeneID" id="117643201"/>
<organism evidence="10">
    <name type="scientific">Thrips palmi</name>
    <name type="common">Melon thrips</name>
    <dbReference type="NCBI Taxonomy" id="161013"/>
    <lineage>
        <taxon>Eukaryota</taxon>
        <taxon>Metazoa</taxon>
        <taxon>Ecdysozoa</taxon>
        <taxon>Arthropoda</taxon>
        <taxon>Hexapoda</taxon>
        <taxon>Insecta</taxon>
        <taxon>Pterygota</taxon>
        <taxon>Neoptera</taxon>
        <taxon>Paraneoptera</taxon>
        <taxon>Thysanoptera</taxon>
        <taxon>Terebrantia</taxon>
        <taxon>Thripoidea</taxon>
        <taxon>Thripidae</taxon>
        <taxon>Thrips</taxon>
    </lineage>
</organism>
<proteinExistence type="inferred from homology"/>
<evidence type="ECO:0000256" key="4">
    <source>
        <dbReference type="ARBA" id="ARBA00023125"/>
    </source>
</evidence>
<keyword evidence="3" id="KW-0805">Transcription regulation</keyword>
<reference evidence="10" key="1">
    <citation type="submission" date="2025-08" db="UniProtKB">
        <authorList>
            <consortium name="RefSeq"/>
        </authorList>
    </citation>
    <scope>IDENTIFICATION</scope>
    <source>
        <tissue evidence="10">Total insect</tissue>
    </source>
</reference>
<dbReference type="GO" id="GO:0006357">
    <property type="term" value="P:regulation of transcription by RNA polymerase II"/>
    <property type="evidence" value="ECO:0007669"/>
    <property type="project" value="InterPro"/>
</dbReference>
<dbReference type="AlphaFoldDB" id="A0A6P8YDT4"/>
<feature type="region of interest" description="Disordered" evidence="7">
    <location>
        <begin position="82"/>
        <end position="103"/>
    </location>
</feature>
<keyword evidence="5" id="KW-0804">Transcription</keyword>
<dbReference type="Proteomes" id="UP000515158">
    <property type="component" value="Unplaced"/>
</dbReference>
<keyword evidence="6" id="KW-0539">Nucleus</keyword>
<dbReference type="OrthoDB" id="10031051at2759"/>
<evidence type="ECO:0000256" key="5">
    <source>
        <dbReference type="ARBA" id="ARBA00023163"/>
    </source>
</evidence>
<accession>A0A6P8YDT4</accession>
<keyword evidence="9" id="KW-1185">Reference proteome</keyword>
<name>A0A6P8YDT4_THRPL</name>
<evidence type="ECO:0000313" key="9">
    <source>
        <dbReference type="Proteomes" id="UP000515158"/>
    </source>
</evidence>
<dbReference type="GO" id="GO:0003677">
    <property type="term" value="F:DNA binding"/>
    <property type="evidence" value="ECO:0007669"/>
    <property type="project" value="UniProtKB-KW"/>
</dbReference>
<evidence type="ECO:0000256" key="2">
    <source>
        <dbReference type="ARBA" id="ARBA00005713"/>
    </source>
</evidence>
<feature type="region of interest" description="Disordered" evidence="7">
    <location>
        <begin position="19"/>
        <end position="45"/>
    </location>
</feature>
<evidence type="ECO:0000259" key="8">
    <source>
        <dbReference type="Pfam" id="PF10491"/>
    </source>
</evidence>
<evidence type="ECO:0000256" key="1">
    <source>
        <dbReference type="ARBA" id="ARBA00004123"/>
    </source>
</evidence>
<dbReference type="GO" id="GO:0005634">
    <property type="term" value="C:nucleus"/>
    <property type="evidence" value="ECO:0007669"/>
    <property type="project" value="UniProtKB-SubCell"/>
</dbReference>
<keyword evidence="4 10" id="KW-0238">DNA-binding</keyword>
<evidence type="ECO:0000256" key="6">
    <source>
        <dbReference type="ARBA" id="ARBA00023242"/>
    </source>
</evidence>
<comment type="subcellular location">
    <subcellularLocation>
        <location evidence="1">Nucleus</location>
    </subcellularLocation>
</comment>